<keyword evidence="4" id="KW-0963">Cytoplasm</keyword>
<dbReference type="InterPro" id="IPR039801">
    <property type="entry name" value="EPS8-like"/>
</dbReference>
<feature type="region of interest" description="Disordered" evidence="7">
    <location>
        <begin position="1"/>
        <end position="34"/>
    </location>
</feature>
<protein>
    <recommendedName>
        <fullName evidence="8">SH3 domain-containing protein</fullName>
    </recommendedName>
</protein>
<evidence type="ECO:0000313" key="9">
    <source>
        <dbReference type="EMBL" id="KAG5832351.1"/>
    </source>
</evidence>
<dbReference type="InterPro" id="IPR013761">
    <property type="entry name" value="SAM/pointed_sf"/>
</dbReference>
<dbReference type="Proteomes" id="UP001044222">
    <property type="component" value="Chromosome 17"/>
</dbReference>
<proteinExistence type="inferred from homology"/>
<evidence type="ECO:0000256" key="5">
    <source>
        <dbReference type="ARBA" id="ARBA00022553"/>
    </source>
</evidence>
<comment type="caution">
    <text evidence="9">The sequence shown here is derived from an EMBL/GenBank/DDBJ whole genome shotgun (WGS) entry which is preliminary data.</text>
</comment>
<dbReference type="Gene3D" id="2.30.30.40">
    <property type="entry name" value="SH3 Domains"/>
    <property type="match status" value="1"/>
</dbReference>
<feature type="compositionally biased region" description="Basic residues" evidence="7">
    <location>
        <begin position="93"/>
        <end position="102"/>
    </location>
</feature>
<name>A0A9D3LKY0_ANGAN</name>
<gene>
    <name evidence="9" type="ORF">ANANG_G00290190</name>
</gene>
<dbReference type="Pfam" id="PF22975">
    <property type="entry name" value="EPS8_2nd"/>
    <property type="match status" value="1"/>
</dbReference>
<sequence length="527" mass="59499">MEPQSRTPPSVATRNPGAFRVMGPPGTLSVPETFNSHPRLTRALKPMAPERRRTHCYRLRGKWWEILNHCFDDIELFIGKLQKSAEAHNMLNQRKKKKKSRRKKDDEDDLLTLRARPPPEEEFIEIFQKFKYSFSLLDRLKPSIINPNSEELLHHVFTALDLVSPNKDDCEDHRRAVSGAGVASPALTGGAVALLQDSLTDEEKQLWTSLGPNWTLPRSQLGDVPPYTPAFMDGWKPEAFDPEGQLWEDPLELQHKQEALKQRQTEAESAAQHKPAGHYADEMDSPGLPPEGERLYCCSYDFVARNSSELSVLHGETLEVIESSKRWWKCRNRYDQIGFVPFNILEPLSAVNDVHKASALTPSKRNTLSPLMNTGFAYNPPSPSYMSSSPTALHPYSTPGTPTAEDGERETDQWEGRLLSHPGHPPDQRHLRPLDYHSPPAEVAEWLRGKGFSKTTVGCLGVLTGAQLFSLNKEELRAVSPEEGARVYSQIMVQKALLEDVRRASELESVMQKQKMKVDLKMESSTL</sequence>
<dbReference type="GO" id="GO:0035023">
    <property type="term" value="P:regulation of Rho protein signal transduction"/>
    <property type="evidence" value="ECO:0007669"/>
    <property type="project" value="TreeGrafter"/>
</dbReference>
<dbReference type="SUPFAM" id="SSF50044">
    <property type="entry name" value="SH3-domain"/>
    <property type="match status" value="1"/>
</dbReference>
<dbReference type="GO" id="GO:1900029">
    <property type="term" value="P:positive regulation of ruffle assembly"/>
    <property type="evidence" value="ECO:0007669"/>
    <property type="project" value="TreeGrafter"/>
</dbReference>
<evidence type="ECO:0000256" key="7">
    <source>
        <dbReference type="SAM" id="MobiDB-lite"/>
    </source>
</evidence>
<dbReference type="CDD" id="cd11764">
    <property type="entry name" value="SH3_Eps8"/>
    <property type="match status" value="1"/>
</dbReference>
<evidence type="ECO:0000256" key="1">
    <source>
        <dbReference type="ARBA" id="ARBA00004496"/>
    </source>
</evidence>
<feature type="domain" description="SH3" evidence="8">
    <location>
        <begin position="291"/>
        <end position="350"/>
    </location>
</feature>
<dbReference type="GO" id="GO:0003779">
    <property type="term" value="F:actin binding"/>
    <property type="evidence" value="ECO:0007669"/>
    <property type="project" value="TreeGrafter"/>
</dbReference>
<dbReference type="InterPro" id="IPR055093">
    <property type="entry name" value="EPS8_2nd"/>
</dbReference>
<reference evidence="9" key="1">
    <citation type="submission" date="2021-01" db="EMBL/GenBank/DDBJ databases">
        <title>A chromosome-scale assembly of European eel, Anguilla anguilla.</title>
        <authorList>
            <person name="Henkel C."/>
            <person name="Jong-Raadsen S.A."/>
            <person name="Dufour S."/>
            <person name="Weltzien F.-A."/>
            <person name="Palstra A.P."/>
            <person name="Pelster B."/>
            <person name="Spaink H.P."/>
            <person name="Van Den Thillart G.E."/>
            <person name="Jansen H."/>
            <person name="Zahm M."/>
            <person name="Klopp C."/>
            <person name="Cedric C."/>
            <person name="Louis A."/>
            <person name="Berthelot C."/>
            <person name="Parey E."/>
            <person name="Roest Crollius H."/>
            <person name="Montfort J."/>
            <person name="Robinson-Rechavi M."/>
            <person name="Bucao C."/>
            <person name="Bouchez O."/>
            <person name="Gislard M."/>
            <person name="Lluch J."/>
            <person name="Milhes M."/>
            <person name="Lampietro C."/>
            <person name="Lopez Roques C."/>
            <person name="Donnadieu C."/>
            <person name="Braasch I."/>
            <person name="Desvignes T."/>
            <person name="Postlethwait J."/>
            <person name="Bobe J."/>
            <person name="Guiguen Y."/>
            <person name="Dirks R."/>
        </authorList>
    </citation>
    <scope>NUCLEOTIDE SEQUENCE</scope>
    <source>
        <strain evidence="9">Tag_6206</strain>
        <tissue evidence="9">Liver</tissue>
    </source>
</reference>
<evidence type="ECO:0000256" key="2">
    <source>
        <dbReference type="ARBA" id="ARBA00006197"/>
    </source>
</evidence>
<dbReference type="InterPro" id="IPR001452">
    <property type="entry name" value="SH3_domain"/>
</dbReference>
<accession>A0A9D3LKY0</accession>
<dbReference type="FunFam" id="2.30.30.40:FF:000071">
    <property type="entry name" value="Epidermal growth factor receptor kinase substrate 8"/>
    <property type="match status" value="1"/>
</dbReference>
<feature type="region of interest" description="Disordered" evidence="7">
    <location>
        <begin position="261"/>
        <end position="286"/>
    </location>
</feature>
<dbReference type="InterPro" id="IPR036028">
    <property type="entry name" value="SH3-like_dom_sf"/>
</dbReference>
<dbReference type="InterPro" id="IPR041418">
    <property type="entry name" value="SAM_3"/>
</dbReference>
<dbReference type="PANTHER" id="PTHR12287">
    <property type="entry name" value="EPIDERMAL GROWTH FACTOR RECEPTOR KINASE SUBSTRATE EPS8-RELATED PROTEIN"/>
    <property type="match status" value="1"/>
</dbReference>
<dbReference type="CDD" id="cd09540">
    <property type="entry name" value="SAM_EPS8-like"/>
    <property type="match status" value="1"/>
</dbReference>
<feature type="region of interest" description="Disordered" evidence="7">
    <location>
        <begin position="89"/>
        <end position="112"/>
    </location>
</feature>
<dbReference type="PANTHER" id="PTHR12287:SF19">
    <property type="entry name" value="EPIDERMAL GROWTH FACTOR RECEPTOR KINASE SUBSTRATE 8-LIKE PROTEIN 1"/>
    <property type="match status" value="1"/>
</dbReference>
<comment type="subcellular location">
    <subcellularLocation>
        <location evidence="1">Cytoplasm</location>
    </subcellularLocation>
</comment>
<dbReference type="AlphaFoldDB" id="A0A9D3LKY0"/>
<evidence type="ECO:0000256" key="6">
    <source>
        <dbReference type="PROSITE-ProRule" id="PRU00192"/>
    </source>
</evidence>
<feature type="region of interest" description="Disordered" evidence="7">
    <location>
        <begin position="383"/>
        <end position="427"/>
    </location>
</feature>
<feature type="compositionally biased region" description="Polar residues" evidence="7">
    <location>
        <begin position="1"/>
        <end position="13"/>
    </location>
</feature>
<dbReference type="GO" id="GO:0007266">
    <property type="term" value="P:Rho protein signal transduction"/>
    <property type="evidence" value="ECO:0007669"/>
    <property type="project" value="TreeGrafter"/>
</dbReference>
<dbReference type="InterPro" id="IPR035462">
    <property type="entry name" value="Eps8_SH3"/>
</dbReference>
<dbReference type="FunFam" id="1.10.150.50:FF:000023">
    <property type="entry name" value="Epidermal growth factor receptor kinase substrate 8"/>
    <property type="match status" value="1"/>
</dbReference>
<dbReference type="Gene3D" id="1.10.150.50">
    <property type="entry name" value="Transcription Factor, Ets-1"/>
    <property type="match status" value="1"/>
</dbReference>
<organism evidence="9 10">
    <name type="scientific">Anguilla anguilla</name>
    <name type="common">European freshwater eel</name>
    <name type="synonym">Muraena anguilla</name>
    <dbReference type="NCBI Taxonomy" id="7936"/>
    <lineage>
        <taxon>Eukaryota</taxon>
        <taxon>Metazoa</taxon>
        <taxon>Chordata</taxon>
        <taxon>Craniata</taxon>
        <taxon>Vertebrata</taxon>
        <taxon>Euteleostomi</taxon>
        <taxon>Actinopterygii</taxon>
        <taxon>Neopterygii</taxon>
        <taxon>Teleostei</taxon>
        <taxon>Anguilliformes</taxon>
        <taxon>Anguillidae</taxon>
        <taxon>Anguilla</taxon>
    </lineage>
</organism>
<evidence type="ECO:0000259" key="8">
    <source>
        <dbReference type="PROSITE" id="PS50002"/>
    </source>
</evidence>
<evidence type="ECO:0000256" key="4">
    <source>
        <dbReference type="ARBA" id="ARBA00022490"/>
    </source>
</evidence>
<keyword evidence="10" id="KW-1185">Reference proteome</keyword>
<evidence type="ECO:0000313" key="10">
    <source>
        <dbReference type="Proteomes" id="UP001044222"/>
    </source>
</evidence>
<dbReference type="EMBL" id="JAFIRN010000017">
    <property type="protein sequence ID" value="KAG5832351.1"/>
    <property type="molecule type" value="Genomic_DNA"/>
</dbReference>
<dbReference type="GO" id="GO:0032587">
    <property type="term" value="C:ruffle membrane"/>
    <property type="evidence" value="ECO:0007669"/>
    <property type="project" value="TreeGrafter"/>
</dbReference>
<keyword evidence="3 6" id="KW-0728">SH3 domain</keyword>
<evidence type="ECO:0000256" key="3">
    <source>
        <dbReference type="ARBA" id="ARBA00022443"/>
    </source>
</evidence>
<dbReference type="GO" id="GO:0005737">
    <property type="term" value="C:cytoplasm"/>
    <property type="evidence" value="ECO:0007669"/>
    <property type="project" value="UniProtKB-SubCell"/>
</dbReference>
<dbReference type="PROSITE" id="PS50002">
    <property type="entry name" value="SH3"/>
    <property type="match status" value="1"/>
</dbReference>
<dbReference type="Pfam" id="PF00018">
    <property type="entry name" value="SH3_1"/>
    <property type="match status" value="1"/>
</dbReference>
<dbReference type="GO" id="GO:0031982">
    <property type="term" value="C:vesicle"/>
    <property type="evidence" value="ECO:0007669"/>
    <property type="project" value="TreeGrafter"/>
</dbReference>
<keyword evidence="5" id="KW-0597">Phosphoprotein</keyword>
<comment type="similarity">
    <text evidence="2">Belongs to the EPS8 family.</text>
</comment>
<dbReference type="SUPFAM" id="SSF47769">
    <property type="entry name" value="SAM/Pointed domain"/>
    <property type="match status" value="1"/>
</dbReference>
<dbReference type="Pfam" id="PF18016">
    <property type="entry name" value="SAM_3"/>
    <property type="match status" value="1"/>
</dbReference>
<dbReference type="SMART" id="SM00326">
    <property type="entry name" value="SH3"/>
    <property type="match status" value="1"/>
</dbReference>